<accession>A0A2I0SJD4</accession>
<proteinExistence type="predicted"/>
<keyword evidence="2" id="KW-0732">Signal</keyword>
<dbReference type="EMBL" id="PJOS01000059">
    <property type="protein sequence ID" value="PKT70038.1"/>
    <property type="molecule type" value="Genomic_DNA"/>
</dbReference>
<evidence type="ECO:0008006" key="5">
    <source>
        <dbReference type="Google" id="ProtNLM"/>
    </source>
</evidence>
<dbReference type="AlphaFoldDB" id="A0A2I0SJD4"/>
<comment type="caution">
    <text evidence="3">The sequence shown here is derived from an EMBL/GenBank/DDBJ whole genome shotgun (WGS) entry which is preliminary data.</text>
</comment>
<name>A0A2I0SJD4_9ACTN</name>
<evidence type="ECO:0000313" key="3">
    <source>
        <dbReference type="EMBL" id="PKT70038.1"/>
    </source>
</evidence>
<feature type="compositionally biased region" description="Basic and acidic residues" evidence="1">
    <location>
        <begin position="68"/>
        <end position="79"/>
    </location>
</feature>
<reference evidence="3 4" key="1">
    <citation type="submission" date="2017-12" db="EMBL/GenBank/DDBJ databases">
        <title>Streptomyces populusis sp. nov., a novel endophytic actinobacterium isolated from stems of Populus adenopoda Maxim.</title>
        <authorList>
            <person name="Wang Z."/>
        </authorList>
    </citation>
    <scope>NUCLEOTIDE SEQUENCE [LARGE SCALE GENOMIC DNA]</scope>
    <source>
        <strain evidence="3 4">A249</strain>
    </source>
</reference>
<feature type="region of interest" description="Disordered" evidence="1">
    <location>
        <begin position="27"/>
        <end position="79"/>
    </location>
</feature>
<protein>
    <recommendedName>
        <fullName evidence="5">Secreted protein</fullName>
    </recommendedName>
</protein>
<dbReference type="Proteomes" id="UP000236178">
    <property type="component" value="Unassembled WGS sequence"/>
</dbReference>
<evidence type="ECO:0000313" key="4">
    <source>
        <dbReference type="Proteomes" id="UP000236178"/>
    </source>
</evidence>
<evidence type="ECO:0000256" key="1">
    <source>
        <dbReference type="SAM" id="MobiDB-lite"/>
    </source>
</evidence>
<feature type="signal peptide" evidence="2">
    <location>
        <begin position="1"/>
        <end position="28"/>
    </location>
</feature>
<dbReference type="RefSeq" id="WP_103552041.1">
    <property type="nucleotide sequence ID" value="NZ_JBHJSK010000020.1"/>
</dbReference>
<organism evidence="3 4">
    <name type="scientific">Streptomyces populi</name>
    <dbReference type="NCBI Taxonomy" id="2058924"/>
    <lineage>
        <taxon>Bacteria</taxon>
        <taxon>Bacillati</taxon>
        <taxon>Actinomycetota</taxon>
        <taxon>Actinomycetes</taxon>
        <taxon>Kitasatosporales</taxon>
        <taxon>Streptomycetaceae</taxon>
        <taxon>Streptomyces</taxon>
    </lineage>
</organism>
<feature type="chain" id="PRO_5014145883" description="Secreted protein" evidence="2">
    <location>
        <begin position="29"/>
        <end position="177"/>
    </location>
</feature>
<sequence>MRSVRKGGRSAVLFISLAFAMTPASGYAADSVPTSTATTVDSGSDADQTDDADTLPDEPSGLSSVQHIDCDHSGHTGDPRERCTKLENGWMVHGKKTVDNYTRAYTRYEKSSGGSVSLKLGYTRNGSEHWSSYFTMRSGDSKVKSWNFGRMNLECTSSIGLLQQRGQDKRQTPIAKC</sequence>
<gene>
    <name evidence="3" type="ORF">CW362_26380</name>
</gene>
<evidence type="ECO:0000256" key="2">
    <source>
        <dbReference type="SAM" id="SignalP"/>
    </source>
</evidence>
<feature type="compositionally biased region" description="Acidic residues" evidence="1">
    <location>
        <begin position="47"/>
        <end position="56"/>
    </location>
</feature>
<feature type="compositionally biased region" description="Polar residues" evidence="1">
    <location>
        <begin position="32"/>
        <end position="46"/>
    </location>
</feature>
<keyword evidence="4" id="KW-1185">Reference proteome</keyword>